<dbReference type="Gene3D" id="1.10.1040.10">
    <property type="entry name" value="N-(1-d-carboxylethyl)-l-norvaline Dehydrogenase, domain 2"/>
    <property type="match status" value="1"/>
</dbReference>
<evidence type="ECO:0000256" key="2">
    <source>
        <dbReference type="ARBA" id="ARBA00023002"/>
    </source>
</evidence>
<comment type="caution">
    <text evidence="6">The sequence shown here is derived from an EMBL/GenBank/DDBJ whole genome shotgun (WGS) entry which is preliminary data.</text>
</comment>
<dbReference type="InterPro" id="IPR002204">
    <property type="entry name" value="3-OH-isobutyrate_DH-rel_CS"/>
</dbReference>
<evidence type="ECO:0000259" key="4">
    <source>
        <dbReference type="Pfam" id="PF03446"/>
    </source>
</evidence>
<dbReference type="Proteomes" id="UP001156664">
    <property type="component" value="Unassembled WGS sequence"/>
</dbReference>
<feature type="domain" description="3-hydroxyisobutyrate dehydrogenase-like NAD-binding" evidence="5">
    <location>
        <begin position="180"/>
        <end position="300"/>
    </location>
</feature>
<reference evidence="7" key="1">
    <citation type="journal article" date="2019" name="Int. J. Syst. Evol. Microbiol.">
        <title>The Global Catalogue of Microorganisms (GCM) 10K type strain sequencing project: providing services to taxonomists for standard genome sequencing and annotation.</title>
        <authorList>
            <consortium name="The Broad Institute Genomics Platform"/>
            <consortium name="The Broad Institute Genome Sequencing Center for Infectious Disease"/>
            <person name="Wu L."/>
            <person name="Ma J."/>
        </authorList>
    </citation>
    <scope>NUCLEOTIDE SEQUENCE [LARGE SCALE GENOMIC DNA]</scope>
    <source>
        <strain evidence="7">NBRC 105857</strain>
    </source>
</reference>
<gene>
    <name evidence="6" type="primary">ykwC</name>
    <name evidence="6" type="ORF">GCM10007875_12940</name>
</gene>
<evidence type="ECO:0000256" key="1">
    <source>
        <dbReference type="ARBA" id="ARBA00009080"/>
    </source>
</evidence>
<dbReference type="Gene3D" id="3.40.50.720">
    <property type="entry name" value="NAD(P)-binding Rossmann-like Domain"/>
    <property type="match status" value="1"/>
</dbReference>
<evidence type="ECO:0000313" key="6">
    <source>
        <dbReference type="EMBL" id="GLR26206.1"/>
    </source>
</evidence>
<proteinExistence type="inferred from homology"/>
<feature type="domain" description="6-phosphogluconate dehydrogenase NADP-binding" evidence="4">
    <location>
        <begin position="16"/>
        <end position="177"/>
    </location>
</feature>
<dbReference type="SUPFAM" id="SSF48179">
    <property type="entry name" value="6-phosphogluconate dehydrogenase C-terminal domain-like"/>
    <property type="match status" value="1"/>
</dbReference>
<sequence length="306" mass="32368">MRVLTNETRIAMAPQTIGFIGLGNMGGAMVRRLCAAGHIVHTWSRNPDRYVPLADLPLVRHDSPADLAQNCTLIFTNVTATADVHSLLFDARSGLALHARAGTLIADFSTIDADATKAMSRKLLEERAIHLLDCPVSGGSKGAQAGTLSIMVGGEFSAFEHIQPLLQALGTTVEHVGPSGAGQAIKAANQMAMCIQLAGIAEAFAYAQKQGADPAKVLKLLQAGLAGSKVLDWAGPHIASGFSGKHDIEARLHHKDLHMISEAAQLQGLNLPLLTHTAELLDALMTQGGAHRDTSEIFKIVQSQMS</sequence>
<dbReference type="InterPro" id="IPR036291">
    <property type="entry name" value="NAD(P)-bd_dom_sf"/>
</dbReference>
<dbReference type="PIRSF" id="PIRSF000103">
    <property type="entry name" value="HIBADH"/>
    <property type="match status" value="1"/>
</dbReference>
<dbReference type="PANTHER" id="PTHR43060">
    <property type="entry name" value="3-HYDROXYISOBUTYRATE DEHYDROGENASE-LIKE 1, MITOCHONDRIAL-RELATED"/>
    <property type="match status" value="1"/>
</dbReference>
<dbReference type="EMBL" id="BSOJ01000012">
    <property type="protein sequence ID" value="GLR26206.1"/>
    <property type="molecule type" value="Genomic_DNA"/>
</dbReference>
<dbReference type="InterPro" id="IPR015815">
    <property type="entry name" value="HIBADH-related"/>
</dbReference>
<dbReference type="Pfam" id="PF03446">
    <property type="entry name" value="NAD_binding_2"/>
    <property type="match status" value="1"/>
</dbReference>
<evidence type="ECO:0000256" key="3">
    <source>
        <dbReference type="ARBA" id="ARBA00023027"/>
    </source>
</evidence>
<dbReference type="InterPro" id="IPR029154">
    <property type="entry name" value="HIBADH-like_NADP-bd"/>
</dbReference>
<dbReference type="InterPro" id="IPR013328">
    <property type="entry name" value="6PGD_dom2"/>
</dbReference>
<keyword evidence="7" id="KW-1185">Reference proteome</keyword>
<dbReference type="SUPFAM" id="SSF51735">
    <property type="entry name" value="NAD(P)-binding Rossmann-fold domains"/>
    <property type="match status" value="1"/>
</dbReference>
<evidence type="ECO:0000259" key="5">
    <source>
        <dbReference type="Pfam" id="PF14833"/>
    </source>
</evidence>
<dbReference type="InterPro" id="IPR008927">
    <property type="entry name" value="6-PGluconate_DH-like_C_sf"/>
</dbReference>
<evidence type="ECO:0000313" key="7">
    <source>
        <dbReference type="Proteomes" id="UP001156664"/>
    </source>
</evidence>
<accession>A0ABQ5YQM7</accession>
<dbReference type="Pfam" id="PF14833">
    <property type="entry name" value="NAD_binding_11"/>
    <property type="match status" value="1"/>
</dbReference>
<dbReference type="PROSITE" id="PS00895">
    <property type="entry name" value="3_HYDROXYISOBUT_DH"/>
    <property type="match status" value="1"/>
</dbReference>
<dbReference type="PANTHER" id="PTHR43060:SF15">
    <property type="entry name" value="3-HYDROXYISOBUTYRATE DEHYDROGENASE-LIKE 1, MITOCHONDRIAL-RELATED"/>
    <property type="match status" value="1"/>
</dbReference>
<keyword evidence="2" id="KW-0560">Oxidoreductase</keyword>
<organism evidence="6 7">
    <name type="scientific">Limnobacter litoralis</name>
    <dbReference type="NCBI Taxonomy" id="481366"/>
    <lineage>
        <taxon>Bacteria</taxon>
        <taxon>Pseudomonadati</taxon>
        <taxon>Pseudomonadota</taxon>
        <taxon>Betaproteobacteria</taxon>
        <taxon>Burkholderiales</taxon>
        <taxon>Burkholderiaceae</taxon>
        <taxon>Limnobacter</taxon>
    </lineage>
</organism>
<dbReference type="InterPro" id="IPR006115">
    <property type="entry name" value="6PGDH_NADP-bd"/>
</dbReference>
<keyword evidence="3" id="KW-0520">NAD</keyword>
<comment type="similarity">
    <text evidence="1">Belongs to the HIBADH-related family.</text>
</comment>
<name>A0ABQ5YQM7_9BURK</name>
<protein>
    <submittedName>
        <fullName evidence="6">Oxidoreductase YkwC</fullName>
    </submittedName>
</protein>